<evidence type="ECO:0000313" key="1">
    <source>
        <dbReference type="EMBL" id="CUH68353.1"/>
    </source>
</evidence>
<accession>A0A0P1FJW1</accession>
<dbReference type="STRING" id="53501.SAMN04488043_12027"/>
<gene>
    <name evidence="1" type="ORF">TG4357_03513</name>
</gene>
<evidence type="ECO:0000313" key="2">
    <source>
        <dbReference type="Proteomes" id="UP000051587"/>
    </source>
</evidence>
<dbReference type="AlphaFoldDB" id="A0A0P1FJW1"/>
<organism evidence="1 2">
    <name type="scientific">Thalassovita gelatinovora</name>
    <name type="common">Thalassobius gelatinovorus</name>
    <dbReference type="NCBI Taxonomy" id="53501"/>
    <lineage>
        <taxon>Bacteria</taxon>
        <taxon>Pseudomonadati</taxon>
        <taxon>Pseudomonadota</taxon>
        <taxon>Alphaproteobacteria</taxon>
        <taxon>Rhodobacterales</taxon>
        <taxon>Roseobacteraceae</taxon>
        <taxon>Thalassovita</taxon>
    </lineage>
</organism>
<proteinExistence type="predicted"/>
<dbReference type="Proteomes" id="UP000051587">
    <property type="component" value="Unassembled WGS sequence"/>
</dbReference>
<dbReference type="EMBL" id="CYSA01000028">
    <property type="protein sequence ID" value="CUH68353.1"/>
    <property type="molecule type" value="Genomic_DNA"/>
</dbReference>
<sequence>MTHGMAQWPLRENKGRNIETVIFKERWPVTEIRFNRLHRLNADVKCK</sequence>
<name>A0A0P1FJW1_THAGE</name>
<reference evidence="1 2" key="1">
    <citation type="submission" date="2015-09" db="EMBL/GenBank/DDBJ databases">
        <authorList>
            <consortium name="Swine Surveillance"/>
        </authorList>
    </citation>
    <scope>NUCLEOTIDE SEQUENCE [LARGE SCALE GENOMIC DNA]</scope>
    <source>
        <strain evidence="1 2">CECT 4357</strain>
    </source>
</reference>
<protein>
    <submittedName>
        <fullName evidence="1">Uncharacterized protein</fullName>
    </submittedName>
</protein>
<keyword evidence="2" id="KW-1185">Reference proteome</keyword>